<evidence type="ECO:0000259" key="3">
    <source>
        <dbReference type="Pfam" id="PF16761"/>
    </source>
</evidence>
<dbReference type="EMBL" id="JAUTXT010000005">
    <property type="protein sequence ID" value="KAK3677929.1"/>
    <property type="molecule type" value="Genomic_DNA"/>
</dbReference>
<gene>
    <name evidence="4" type="ORF">LTR78_002024</name>
</gene>
<dbReference type="InterPro" id="IPR038986">
    <property type="entry name" value="Clr2"/>
</dbReference>
<feature type="compositionally biased region" description="Polar residues" evidence="1">
    <location>
        <begin position="223"/>
        <end position="232"/>
    </location>
</feature>
<comment type="caution">
    <text evidence="4">The sequence shown here is derived from an EMBL/GenBank/DDBJ whole genome shotgun (WGS) entry which is preliminary data.</text>
</comment>
<name>A0AAE1C4I4_9PEZI</name>
<keyword evidence="5" id="KW-1185">Reference proteome</keyword>
<proteinExistence type="predicted"/>
<sequence>MYQYRASVAVSRHQRQGCRGLDMARFKPIYIRRSDGRLEMIGKGKHRERNEPTPEQLDTTADKHGVSDFYREVGPEDAKSMDWRRKLGGMLARELGVDERGSDHSYVLVAFPEHYRLFEHVKKTVRDGKTEVKAKTHAGGGNDRQDAYLYGHPAGRRKRFRSPADFFPHLLWLATDESGDVDNCGCKICSPEDLEAAIPGAKAKVDRPSKQASDSIRSIPAVSRQSSAQSMKSEPATIATRPTSTTLPPTPTALPKPRNADQQLDRRYYNFMYRAGELVWFKRGQAWGLGTVLRRWLQNQGHPNQYHYLVQPLSYPGHNTSASIKSSDAEFRPWLAWSVPKFTHDGLNHLPSPAHYNSADWQGIAQKRYGHGELEVDASILAAKAVDATYTPFQAIKSSEPEPGTTEASYNGIYLGAEQVWVGDPVRLQVGSGTDIMIIHTIIERARGTPAASSSSLTLIGDIYRLTSVTHRPGDNNPHVYSSTSGQNDNPYLLPRLIEDLRDRNNHSIAARGTASYWKLTTAKAKVGLNDVKGRWYEASLLLPILQQGQYEALSRKGDVQEATLWMNARGDCQNSNKPADQPTRPVVNTRKATRQEAFGRAIPSGAEIKFGVQPPLPDNVDPALQAAGAGNDDIMQIDPRFDTADDDGRAQGTDPAASGLDEFMNLDAADMPGFGQDYASQASQGGYF</sequence>
<evidence type="ECO:0000313" key="5">
    <source>
        <dbReference type="Proteomes" id="UP001274830"/>
    </source>
</evidence>
<feature type="compositionally biased region" description="Basic and acidic residues" evidence="1">
    <location>
        <begin position="640"/>
        <end position="650"/>
    </location>
</feature>
<dbReference type="InterPro" id="IPR018839">
    <property type="entry name" value="Tscrpt-silencing_Clr2_C"/>
</dbReference>
<accession>A0AAE1C4I4</accession>
<evidence type="ECO:0000256" key="1">
    <source>
        <dbReference type="SAM" id="MobiDB-lite"/>
    </source>
</evidence>
<dbReference type="Proteomes" id="UP001274830">
    <property type="component" value="Unassembled WGS sequence"/>
</dbReference>
<feature type="region of interest" description="Disordered" evidence="1">
    <location>
        <begin position="202"/>
        <end position="258"/>
    </location>
</feature>
<dbReference type="PANTHER" id="PTHR38046">
    <property type="entry name" value="CRYPTIC LOCI REGULATOR 2"/>
    <property type="match status" value="1"/>
</dbReference>
<dbReference type="Pfam" id="PF16761">
    <property type="entry name" value="Clr2_transil"/>
    <property type="match status" value="1"/>
</dbReference>
<dbReference type="GO" id="GO:0070824">
    <property type="term" value="C:SHREC complex"/>
    <property type="evidence" value="ECO:0007669"/>
    <property type="project" value="InterPro"/>
</dbReference>
<dbReference type="PANTHER" id="PTHR38046:SF1">
    <property type="entry name" value="CRYPTIC LOCI REGULATOR 2"/>
    <property type="match status" value="1"/>
</dbReference>
<feature type="domain" description="Cryptic loci regulator 2 C-terminal" evidence="2">
    <location>
        <begin position="410"/>
        <end position="538"/>
    </location>
</feature>
<dbReference type="AlphaFoldDB" id="A0AAE1C4I4"/>
<dbReference type="Pfam" id="PF10383">
    <property type="entry name" value="Clr2"/>
    <property type="match status" value="1"/>
</dbReference>
<dbReference type="GO" id="GO:0030466">
    <property type="term" value="P:silent mating-type cassette heterochromatin formation"/>
    <property type="evidence" value="ECO:0007669"/>
    <property type="project" value="TreeGrafter"/>
</dbReference>
<organism evidence="4 5">
    <name type="scientific">Recurvomyces mirabilis</name>
    <dbReference type="NCBI Taxonomy" id="574656"/>
    <lineage>
        <taxon>Eukaryota</taxon>
        <taxon>Fungi</taxon>
        <taxon>Dikarya</taxon>
        <taxon>Ascomycota</taxon>
        <taxon>Pezizomycotina</taxon>
        <taxon>Dothideomycetes</taxon>
        <taxon>Dothideomycetidae</taxon>
        <taxon>Mycosphaerellales</taxon>
        <taxon>Teratosphaeriaceae</taxon>
        <taxon>Recurvomyces</taxon>
    </lineage>
</organism>
<feature type="domain" description="Cryptic loci regulator 2 N-terminal" evidence="3">
    <location>
        <begin position="106"/>
        <end position="189"/>
    </location>
</feature>
<dbReference type="InterPro" id="IPR031915">
    <property type="entry name" value="Clr2_N"/>
</dbReference>
<feature type="region of interest" description="Disordered" evidence="1">
    <location>
        <begin position="630"/>
        <end position="659"/>
    </location>
</feature>
<evidence type="ECO:0000259" key="2">
    <source>
        <dbReference type="Pfam" id="PF10383"/>
    </source>
</evidence>
<protein>
    <recommendedName>
        <fullName evidence="6">Cryptic loci regulator 2 N-terminal domain-containing protein</fullName>
    </recommendedName>
</protein>
<dbReference type="GO" id="GO:0031934">
    <property type="term" value="C:mating-type region heterochromatin"/>
    <property type="evidence" value="ECO:0007669"/>
    <property type="project" value="TreeGrafter"/>
</dbReference>
<evidence type="ECO:0000313" key="4">
    <source>
        <dbReference type="EMBL" id="KAK3677929.1"/>
    </source>
</evidence>
<dbReference type="GO" id="GO:0033553">
    <property type="term" value="C:rDNA heterochromatin"/>
    <property type="evidence" value="ECO:0007669"/>
    <property type="project" value="TreeGrafter"/>
</dbReference>
<evidence type="ECO:0008006" key="6">
    <source>
        <dbReference type="Google" id="ProtNLM"/>
    </source>
</evidence>
<reference evidence="4" key="1">
    <citation type="submission" date="2023-07" db="EMBL/GenBank/DDBJ databases">
        <title>Black Yeasts Isolated from many extreme environments.</title>
        <authorList>
            <person name="Coleine C."/>
            <person name="Stajich J.E."/>
            <person name="Selbmann L."/>
        </authorList>
    </citation>
    <scope>NUCLEOTIDE SEQUENCE</scope>
    <source>
        <strain evidence="4">CCFEE 5485</strain>
    </source>
</reference>